<keyword evidence="7" id="KW-1185">Reference proteome</keyword>
<dbReference type="InterPro" id="IPR027988">
    <property type="entry name" value="BRX_N"/>
</dbReference>
<evidence type="ECO:0000256" key="1">
    <source>
        <dbReference type="ARBA" id="ARBA00004123"/>
    </source>
</evidence>
<keyword evidence="3" id="KW-0539">Nucleus</keyword>
<accession>A0A9W7IAW6</accession>
<evidence type="ECO:0000259" key="5">
    <source>
        <dbReference type="PROSITE" id="PS51514"/>
    </source>
</evidence>
<dbReference type="InterPro" id="IPR013591">
    <property type="entry name" value="Brevis_radix_dom"/>
</dbReference>
<protein>
    <recommendedName>
        <fullName evidence="5">BRX domain-containing protein</fullName>
    </recommendedName>
</protein>
<feature type="region of interest" description="Disordered" evidence="4">
    <location>
        <begin position="87"/>
        <end position="123"/>
    </location>
</feature>
<feature type="region of interest" description="Disordered" evidence="4">
    <location>
        <begin position="201"/>
        <end position="231"/>
    </location>
</feature>
<evidence type="ECO:0000313" key="6">
    <source>
        <dbReference type="EMBL" id="GMI91751.1"/>
    </source>
</evidence>
<dbReference type="Pfam" id="PF13713">
    <property type="entry name" value="BRX_N"/>
    <property type="match status" value="1"/>
</dbReference>
<feature type="region of interest" description="Disordered" evidence="4">
    <location>
        <begin position="279"/>
        <end position="307"/>
    </location>
</feature>
<evidence type="ECO:0000256" key="2">
    <source>
        <dbReference type="ARBA" id="ARBA00009057"/>
    </source>
</evidence>
<comment type="subcellular location">
    <subcellularLocation>
        <location evidence="1">Nucleus</location>
    </subcellularLocation>
</comment>
<dbReference type="PROSITE" id="PS51514">
    <property type="entry name" value="BRX"/>
    <property type="match status" value="2"/>
</dbReference>
<comment type="caution">
    <text evidence="6">The sequence shown here is derived from an EMBL/GenBank/DDBJ whole genome shotgun (WGS) entry which is preliminary data.</text>
</comment>
<dbReference type="Pfam" id="PF08381">
    <property type="entry name" value="BRX"/>
    <property type="match status" value="2"/>
</dbReference>
<dbReference type="EMBL" id="BSYR01000024">
    <property type="protein sequence ID" value="GMI91751.1"/>
    <property type="molecule type" value="Genomic_DNA"/>
</dbReference>
<gene>
    <name evidence="6" type="ORF">HRI_002844400</name>
</gene>
<name>A0A9W7IAW6_HIBTR</name>
<dbReference type="InterPro" id="IPR044532">
    <property type="entry name" value="BRX-like"/>
</dbReference>
<feature type="domain" description="BRX" evidence="5">
    <location>
        <begin position="313"/>
        <end position="368"/>
    </location>
</feature>
<reference evidence="6" key="1">
    <citation type="submission" date="2023-05" db="EMBL/GenBank/DDBJ databases">
        <title>Genome and transcriptome analyses reveal genes involved in the formation of fine ridges on petal epidermal cells in Hibiscus trionum.</title>
        <authorList>
            <person name="Koshimizu S."/>
            <person name="Masuda S."/>
            <person name="Ishii T."/>
            <person name="Shirasu K."/>
            <person name="Hoshino A."/>
            <person name="Arita M."/>
        </authorList>
    </citation>
    <scope>NUCLEOTIDE SEQUENCE</scope>
    <source>
        <strain evidence="6">Hamamatsu line</strain>
    </source>
</reference>
<dbReference type="Proteomes" id="UP001165190">
    <property type="component" value="Unassembled WGS sequence"/>
</dbReference>
<proteinExistence type="inferred from homology"/>
<dbReference type="PANTHER" id="PTHR46058">
    <property type="entry name" value="PROTEIN BREVIS RADIX-LIKE 1"/>
    <property type="match status" value="1"/>
</dbReference>
<evidence type="ECO:0000313" key="7">
    <source>
        <dbReference type="Proteomes" id="UP001165190"/>
    </source>
</evidence>
<comment type="similarity">
    <text evidence="2">Belongs to the BRX family.</text>
</comment>
<feature type="compositionally biased region" description="Basic and acidic residues" evidence="4">
    <location>
        <begin position="209"/>
        <end position="220"/>
    </location>
</feature>
<evidence type="ECO:0000256" key="4">
    <source>
        <dbReference type="SAM" id="MobiDB-lite"/>
    </source>
</evidence>
<feature type="domain" description="BRX" evidence="5">
    <location>
        <begin position="137"/>
        <end position="192"/>
    </location>
</feature>
<dbReference type="GO" id="GO:0005634">
    <property type="term" value="C:nucleus"/>
    <property type="evidence" value="ECO:0007669"/>
    <property type="project" value="UniProtKB-SubCell"/>
</dbReference>
<organism evidence="6 7">
    <name type="scientific">Hibiscus trionum</name>
    <name type="common">Flower of an hour</name>
    <dbReference type="NCBI Taxonomy" id="183268"/>
    <lineage>
        <taxon>Eukaryota</taxon>
        <taxon>Viridiplantae</taxon>
        <taxon>Streptophyta</taxon>
        <taxon>Embryophyta</taxon>
        <taxon>Tracheophyta</taxon>
        <taxon>Spermatophyta</taxon>
        <taxon>Magnoliopsida</taxon>
        <taxon>eudicotyledons</taxon>
        <taxon>Gunneridae</taxon>
        <taxon>Pentapetalae</taxon>
        <taxon>rosids</taxon>
        <taxon>malvids</taxon>
        <taxon>Malvales</taxon>
        <taxon>Malvaceae</taxon>
        <taxon>Malvoideae</taxon>
        <taxon>Hibiscus</taxon>
    </lineage>
</organism>
<dbReference type="PANTHER" id="PTHR46058:SF2">
    <property type="entry name" value="PROTEIN BREVIS RADIX-LIKE 3"/>
    <property type="match status" value="1"/>
</dbReference>
<dbReference type="OrthoDB" id="10250282at2759"/>
<dbReference type="AlphaFoldDB" id="A0A9W7IAW6"/>
<evidence type="ECO:0000256" key="3">
    <source>
        <dbReference type="ARBA" id="ARBA00023242"/>
    </source>
</evidence>
<sequence>MLTCIACSKQLNNNKGSIGRHQDEEVLETPRTRQSIKALTSQIKDIALKASGAYKSCKPCSGSSNNDHKNYADCDAASDSARFHCPYRRRGSSNSTPGSCGKEKESRLKGLSSGEGTPVSVSGRSEPAVFMGEDEPKEWVAQVEPGVLITFVSLPEGGNDLKRIRFSREVFDKWQAQRWWAENYDKVMELYNVQRFNRQAVPLPTPPGSEDKVPRTESAKDSPVTPPLNKECLDNFVRPTGMGYFSSDSLDHHPMQSCQYHDSAAIASTPKLSSINGLQTETSSIDGSVRTSSSREADRSGELSVSNASDMEAEWVEQDEPGVYITIRALPGGTRELRRVRFSRDKFGEMHARTWWEENRARIQEQYL</sequence>
<feature type="compositionally biased region" description="Polar residues" evidence="4">
    <location>
        <begin position="279"/>
        <end position="292"/>
    </location>
</feature>